<dbReference type="InterPro" id="IPR023404">
    <property type="entry name" value="rSAM_horseshoe"/>
</dbReference>
<dbReference type="Pfam" id="PF04055">
    <property type="entry name" value="Radical_SAM"/>
    <property type="match status" value="1"/>
</dbReference>
<dbReference type="InterPro" id="IPR058240">
    <property type="entry name" value="rSAM_sf"/>
</dbReference>
<dbReference type="AlphaFoldDB" id="A0A345SZB3"/>
<dbReference type="SUPFAM" id="SSF102114">
    <property type="entry name" value="Radical SAM enzymes"/>
    <property type="match status" value="1"/>
</dbReference>
<evidence type="ECO:0000313" key="3">
    <source>
        <dbReference type="Proteomes" id="UP000249340"/>
    </source>
</evidence>
<evidence type="ECO:0000313" key="2">
    <source>
        <dbReference type="EMBL" id="AXI79068.1"/>
    </source>
</evidence>
<dbReference type="PANTHER" id="PTHR43324">
    <property type="match status" value="1"/>
</dbReference>
<keyword evidence="3" id="KW-1185">Reference proteome</keyword>
<dbReference type="OrthoDB" id="3493141at2"/>
<dbReference type="SFLD" id="SFLDG01082">
    <property type="entry name" value="B12-binding_domain_containing"/>
    <property type="match status" value="1"/>
</dbReference>
<dbReference type="SMART" id="SM00729">
    <property type="entry name" value="Elp3"/>
    <property type="match status" value="1"/>
</dbReference>
<dbReference type="GO" id="GO:0003824">
    <property type="term" value="F:catalytic activity"/>
    <property type="evidence" value="ECO:0007669"/>
    <property type="project" value="InterPro"/>
</dbReference>
<reference evidence="3" key="1">
    <citation type="submission" date="2018-07" db="EMBL/GenBank/DDBJ databases">
        <title>Streptacidiphilus bronchialis DSM 106435 chromosome.</title>
        <authorList>
            <person name="Batra D."/>
            <person name="Gulvik C.A."/>
        </authorList>
    </citation>
    <scope>NUCLEOTIDE SEQUENCE [LARGE SCALE GENOMIC DNA]</scope>
    <source>
        <strain evidence="3">DSM 106435</strain>
    </source>
</reference>
<dbReference type="InterPro" id="IPR006638">
    <property type="entry name" value="Elp3/MiaA/NifB-like_rSAM"/>
</dbReference>
<organism evidence="2 3">
    <name type="scientific">Peterkaempfera bronchialis</name>
    <dbReference type="NCBI Taxonomy" id="2126346"/>
    <lineage>
        <taxon>Bacteria</taxon>
        <taxon>Bacillati</taxon>
        <taxon>Actinomycetota</taxon>
        <taxon>Actinomycetes</taxon>
        <taxon>Kitasatosporales</taxon>
        <taxon>Streptomycetaceae</taxon>
        <taxon>Peterkaempfera</taxon>
    </lineage>
</organism>
<protein>
    <submittedName>
        <fullName evidence="2">Radical SAM protein</fullName>
    </submittedName>
</protein>
<evidence type="ECO:0000259" key="1">
    <source>
        <dbReference type="SMART" id="SM00729"/>
    </source>
</evidence>
<accession>A0A345SZB3</accession>
<feature type="domain" description="Elp3/MiaA/NifB-like radical SAM core" evidence="1">
    <location>
        <begin position="190"/>
        <end position="426"/>
    </location>
</feature>
<name>A0A345SZB3_9ACTN</name>
<dbReference type="InterPro" id="IPR007197">
    <property type="entry name" value="rSAM"/>
</dbReference>
<sequence>MQPLVILDCFTVEPSGLGVPPYLSTYVRNAWSALRRARPEAEVRYVTIDDVRWCLAGGTSAVEPPQSDPLTYSTTINRSNAVQLLRDAEIVVVVAGDAVPSVHLHAVNGSLPEIARALACARGRRFLLGPLSTYALAAPSEYAGLFDAVHTHTVTSGDILLGSRRPADYGRMRRDRDSFTGLVDQMPWRPIAELELYRGCTRRKFCDFCNEPAKSPLVAFREVDDVVAEVTELYAAGVRNFRLGQQTCFFSYRNRDEEAIRALLSGIRERCPDLEVLHIDNADPLAVASPVGRRIAKLVAEHCTEGNCAPMGIESFDPAVIERNTLTCTPEILMRAVEHVNEAGAARGPGGLPTLLPGLNLVYGLPGETHRTHAANLQGLTAILDAGLLCHRTNVRLARAFPGTPLAALGELEPLPSAEHFATWKADIDHIWDQPMKERVYPTGLRVPGLHSYFIGQGGTWWRRLGSYSIQIVEPEAAVPLGTTADLVVTGHAPRMIYGERHAAAA</sequence>
<dbReference type="KEGG" id="stri:C7M71_018265"/>
<dbReference type="SFLD" id="SFLDS00029">
    <property type="entry name" value="Radical_SAM"/>
    <property type="match status" value="1"/>
</dbReference>
<dbReference type="GO" id="GO:0051536">
    <property type="term" value="F:iron-sulfur cluster binding"/>
    <property type="evidence" value="ECO:0007669"/>
    <property type="project" value="InterPro"/>
</dbReference>
<dbReference type="Gene3D" id="3.80.30.20">
    <property type="entry name" value="tm_1862 like domain"/>
    <property type="match status" value="1"/>
</dbReference>
<dbReference type="Proteomes" id="UP000249340">
    <property type="component" value="Chromosome"/>
</dbReference>
<gene>
    <name evidence="2" type="ORF">C7M71_018265</name>
</gene>
<proteinExistence type="predicted"/>
<dbReference type="EMBL" id="CP031264">
    <property type="protein sequence ID" value="AXI79068.1"/>
    <property type="molecule type" value="Genomic_DNA"/>
</dbReference>
<dbReference type="PANTHER" id="PTHR43324:SF1">
    <property type="entry name" value="RADICAL SAM CORE DOMAIN-CONTAINING PROTEIN"/>
    <property type="match status" value="1"/>
</dbReference>